<dbReference type="GO" id="GO:0005509">
    <property type="term" value="F:calcium ion binding"/>
    <property type="evidence" value="ECO:0007669"/>
    <property type="project" value="InterPro"/>
</dbReference>
<feature type="domain" description="EF-hand" evidence="4">
    <location>
        <begin position="55"/>
        <end position="90"/>
    </location>
</feature>
<evidence type="ECO:0000256" key="2">
    <source>
        <dbReference type="ARBA" id="ARBA00022737"/>
    </source>
</evidence>
<accession>A0A8T2TWZ2</accession>
<dbReference type="Pfam" id="PF13499">
    <property type="entry name" value="EF-hand_7"/>
    <property type="match status" value="2"/>
</dbReference>
<keyword evidence="2" id="KW-0677">Repeat</keyword>
<protein>
    <recommendedName>
        <fullName evidence="4">EF-hand domain-containing protein</fullName>
    </recommendedName>
</protein>
<dbReference type="InterPro" id="IPR011992">
    <property type="entry name" value="EF-hand-dom_pair"/>
</dbReference>
<dbReference type="Gene3D" id="1.10.238.10">
    <property type="entry name" value="EF-hand"/>
    <property type="match status" value="2"/>
</dbReference>
<dbReference type="PROSITE" id="PS50222">
    <property type="entry name" value="EF_HAND_2"/>
    <property type="match status" value="4"/>
</dbReference>
<evidence type="ECO:0000256" key="1">
    <source>
        <dbReference type="ARBA" id="ARBA00022723"/>
    </source>
</evidence>
<dbReference type="InterPro" id="IPR018247">
    <property type="entry name" value="EF_Hand_1_Ca_BS"/>
</dbReference>
<evidence type="ECO:0000259" key="4">
    <source>
        <dbReference type="PROSITE" id="PS50222"/>
    </source>
</evidence>
<dbReference type="FunFam" id="1.10.238.10:FF:000001">
    <property type="entry name" value="Calmodulin 1"/>
    <property type="match status" value="1"/>
</dbReference>
<evidence type="ECO:0000313" key="6">
    <source>
        <dbReference type="Proteomes" id="UP000825935"/>
    </source>
</evidence>
<dbReference type="EMBL" id="CM035416">
    <property type="protein sequence ID" value="KAH7426176.1"/>
    <property type="molecule type" value="Genomic_DNA"/>
</dbReference>
<dbReference type="AlphaFoldDB" id="A0A8T2TWZ2"/>
<dbReference type="InterPro" id="IPR002048">
    <property type="entry name" value="EF_hand_dom"/>
</dbReference>
<name>A0A8T2TWZ2_CERRI</name>
<keyword evidence="1" id="KW-0479">Metal-binding</keyword>
<keyword evidence="3" id="KW-0106">Calcium</keyword>
<reference evidence="5" key="1">
    <citation type="submission" date="2021-08" db="EMBL/GenBank/DDBJ databases">
        <title>WGS assembly of Ceratopteris richardii.</title>
        <authorList>
            <person name="Marchant D.B."/>
            <person name="Chen G."/>
            <person name="Jenkins J."/>
            <person name="Shu S."/>
            <person name="Leebens-Mack J."/>
            <person name="Grimwood J."/>
            <person name="Schmutz J."/>
            <person name="Soltis P."/>
            <person name="Soltis D."/>
            <person name="Chen Z.-H."/>
        </authorList>
    </citation>
    <scope>NUCLEOTIDE SEQUENCE</scope>
    <source>
        <strain evidence="5">Whitten #5841</strain>
        <tissue evidence="5">Leaf</tissue>
    </source>
</reference>
<organism evidence="5 6">
    <name type="scientific">Ceratopteris richardii</name>
    <name type="common">Triangle waterfern</name>
    <dbReference type="NCBI Taxonomy" id="49495"/>
    <lineage>
        <taxon>Eukaryota</taxon>
        <taxon>Viridiplantae</taxon>
        <taxon>Streptophyta</taxon>
        <taxon>Embryophyta</taxon>
        <taxon>Tracheophyta</taxon>
        <taxon>Polypodiopsida</taxon>
        <taxon>Polypodiidae</taxon>
        <taxon>Polypodiales</taxon>
        <taxon>Pteridineae</taxon>
        <taxon>Pteridaceae</taxon>
        <taxon>Parkerioideae</taxon>
        <taxon>Ceratopteris</taxon>
    </lineage>
</organism>
<feature type="domain" description="EF-hand" evidence="4">
    <location>
        <begin position="19"/>
        <end position="54"/>
    </location>
</feature>
<gene>
    <name evidence="5" type="ORF">KP509_11G088200</name>
</gene>
<dbReference type="Proteomes" id="UP000825935">
    <property type="component" value="Chromosome 11"/>
</dbReference>
<dbReference type="SMART" id="SM00054">
    <property type="entry name" value="EFh"/>
    <property type="match status" value="4"/>
</dbReference>
<dbReference type="SUPFAM" id="SSF47473">
    <property type="entry name" value="EF-hand"/>
    <property type="match status" value="1"/>
</dbReference>
<evidence type="ECO:0000256" key="3">
    <source>
        <dbReference type="ARBA" id="ARBA00022837"/>
    </source>
</evidence>
<dbReference type="PANTHER" id="PTHR10891">
    <property type="entry name" value="EF-HAND CALCIUM-BINDING DOMAIN CONTAINING PROTEIN"/>
    <property type="match status" value="1"/>
</dbReference>
<dbReference type="CDD" id="cd00051">
    <property type="entry name" value="EFh"/>
    <property type="match status" value="2"/>
</dbReference>
<keyword evidence="6" id="KW-1185">Reference proteome</keyword>
<proteinExistence type="predicted"/>
<dbReference type="InterPro" id="IPR039647">
    <property type="entry name" value="EF_hand_pair_protein_CML-like"/>
</dbReference>
<dbReference type="OrthoDB" id="26525at2759"/>
<comment type="caution">
    <text evidence="5">The sequence shown here is derived from an EMBL/GenBank/DDBJ whole genome shotgun (WGS) entry which is preliminary data.</text>
</comment>
<evidence type="ECO:0000313" key="5">
    <source>
        <dbReference type="EMBL" id="KAH7426176.1"/>
    </source>
</evidence>
<sequence>MMCLPFPQREAQRSAPSKQDGRYIRRVFEICDVDGDGFLNAEELRNWTEKVGVVVTEVCIRNILHSHDLDGDGRLSFEEFVELWETLLTSDSEKQEVSSARSVLLEGKHSHADKEDRCSSDEGGPCNDSDLLDAFRVFDKDDNGFISPEELYATLLQLGLLPSSTSLARIHSMIRKVDTDGDGQVSFTEFETMMKISDFA</sequence>
<feature type="domain" description="EF-hand" evidence="4">
    <location>
        <begin position="126"/>
        <end position="161"/>
    </location>
</feature>
<dbReference type="PROSITE" id="PS00018">
    <property type="entry name" value="EF_HAND_1"/>
    <property type="match status" value="4"/>
</dbReference>
<feature type="domain" description="EF-hand" evidence="4">
    <location>
        <begin position="165"/>
        <end position="200"/>
    </location>
</feature>